<feature type="domain" description="Helicase ATP-binding" evidence="9">
    <location>
        <begin position="43"/>
        <end position="224"/>
    </location>
</feature>
<sequence length="782" mass="82804">MTAELDETHTAPTFTELGVRDEIVRALAEIGIERTFAIQELTLPLALAGEDLIGQARTGMGKTFGFGVPLLHRIATGDSTTPLDGTPRALVIVPTRELCIQVTQDLENASKYLRNERGRLAVASIYGGRPYESQIAALREGVDVVVGTPGRLLDLAKQNHLILGKVGVLVLDEADEMLDLGFLPDIERILTMVPDKRQTMLFSATMPGPIITLARTFLTRPTHIRAEEPSDSAVHDRTAQFVYRAHALDKSELIARVLQAETRGATMIFTRTKRTAQKVADDLADRGFAVGAVHGDLGQIAREKALSKFRKGAIDVLVATDVAARGIDIDDVTHVINYQCPEDEKTYVHRIGRTGRAGRTGVAVTLIDWDELNRWAGIDKALGLGIPEPVETYSRSPHLYSDLGIPEGVGGTVRKARPASEEDDAVVVEREARSPRKRNRRRTRGGQPVDGVESGAAEAAGEQGEDAQLGRRRRRRRRSGGGENGADAQVTETGGQVAEPGADAADAEPGAAQGEAPARRRRRRRKPAESGAGDVTDVQSDASANGVSSVGAESAPVADAAAVQAEEQVSNTAAVQSASAPVSVEQAATDQLSAVANTAQPVAAPVEQPAVVEPGTATAEQSATVAEAATPATAGEKPARRRRTRATANAETADQATEAGAEKPKRTRKKADAPAEAAVADGAEEKPARRTRKAAVSAEGESAEVSAEEKPARRTRARKADADTANGEEAAPRRRTRKIEANGEETAEAEKPVRRRRAKAEATAEAEGDPVSVGAAGTTASA</sequence>
<feature type="compositionally biased region" description="Low complexity" evidence="8">
    <location>
        <begin position="449"/>
        <end position="462"/>
    </location>
</feature>
<evidence type="ECO:0000259" key="11">
    <source>
        <dbReference type="PROSITE" id="PS51195"/>
    </source>
</evidence>
<comment type="similarity">
    <text evidence="7">Belongs to the DEAD box helicase family.</text>
</comment>
<keyword evidence="13" id="KW-1185">Reference proteome</keyword>
<feature type="compositionally biased region" description="Low complexity" evidence="8">
    <location>
        <begin position="694"/>
        <end position="705"/>
    </location>
</feature>
<dbReference type="Pfam" id="PF00270">
    <property type="entry name" value="DEAD"/>
    <property type="match status" value="1"/>
</dbReference>
<feature type="compositionally biased region" description="Basic residues" evidence="8">
    <location>
        <begin position="435"/>
        <end position="444"/>
    </location>
</feature>
<name>A0A366DQT7_9NOCA</name>
<evidence type="ECO:0000256" key="7">
    <source>
        <dbReference type="RuleBase" id="RU000492"/>
    </source>
</evidence>
<dbReference type="CDD" id="cd00268">
    <property type="entry name" value="DEADc"/>
    <property type="match status" value="1"/>
</dbReference>
<organism evidence="12 13">
    <name type="scientific">Nocardia puris</name>
    <dbReference type="NCBI Taxonomy" id="208602"/>
    <lineage>
        <taxon>Bacteria</taxon>
        <taxon>Bacillati</taxon>
        <taxon>Actinomycetota</taxon>
        <taxon>Actinomycetes</taxon>
        <taxon>Mycobacteriales</taxon>
        <taxon>Nocardiaceae</taxon>
        <taxon>Nocardia</taxon>
    </lineage>
</organism>
<feature type="compositionally biased region" description="Low complexity" evidence="8">
    <location>
        <begin position="498"/>
        <end position="516"/>
    </location>
</feature>
<evidence type="ECO:0000256" key="2">
    <source>
        <dbReference type="ARBA" id="ARBA00022741"/>
    </source>
</evidence>
<feature type="domain" description="DEAD-box RNA helicase Q" evidence="11">
    <location>
        <begin position="12"/>
        <end position="40"/>
    </location>
</feature>
<dbReference type="InterPro" id="IPR044742">
    <property type="entry name" value="DEAD/DEAH_RhlB"/>
</dbReference>
<dbReference type="InterPro" id="IPR014001">
    <property type="entry name" value="Helicase_ATP-bd"/>
</dbReference>
<dbReference type="EC" id="3.6.4.13" evidence="1"/>
<evidence type="ECO:0000256" key="8">
    <source>
        <dbReference type="SAM" id="MobiDB-lite"/>
    </source>
</evidence>
<evidence type="ECO:0000313" key="12">
    <source>
        <dbReference type="EMBL" id="RBO92442.1"/>
    </source>
</evidence>
<dbReference type="STRING" id="1210090.GCA_001613185_03573"/>
<dbReference type="GO" id="GO:0005840">
    <property type="term" value="C:ribosome"/>
    <property type="evidence" value="ECO:0007669"/>
    <property type="project" value="TreeGrafter"/>
</dbReference>
<dbReference type="GO" id="GO:0016787">
    <property type="term" value="F:hydrolase activity"/>
    <property type="evidence" value="ECO:0007669"/>
    <property type="project" value="UniProtKB-KW"/>
</dbReference>
<dbReference type="GO" id="GO:0005524">
    <property type="term" value="F:ATP binding"/>
    <property type="evidence" value="ECO:0007669"/>
    <property type="project" value="UniProtKB-KW"/>
</dbReference>
<keyword evidence="2 7" id="KW-0547">Nucleotide-binding</keyword>
<evidence type="ECO:0000256" key="1">
    <source>
        <dbReference type="ARBA" id="ARBA00012552"/>
    </source>
</evidence>
<feature type="compositionally biased region" description="Polar residues" evidence="8">
    <location>
        <begin position="537"/>
        <end position="548"/>
    </location>
</feature>
<dbReference type="SMART" id="SM00487">
    <property type="entry name" value="DEXDc"/>
    <property type="match status" value="1"/>
</dbReference>
<evidence type="ECO:0000259" key="10">
    <source>
        <dbReference type="PROSITE" id="PS51194"/>
    </source>
</evidence>
<dbReference type="PANTHER" id="PTHR47963:SF8">
    <property type="entry name" value="ATP-DEPENDENT RNA HELICASE DEAD"/>
    <property type="match status" value="1"/>
</dbReference>
<dbReference type="InterPro" id="IPR050547">
    <property type="entry name" value="DEAD_box_RNA_helicases"/>
</dbReference>
<dbReference type="PROSITE" id="PS51195">
    <property type="entry name" value="Q_MOTIF"/>
    <property type="match status" value="1"/>
</dbReference>
<dbReference type="EMBL" id="QNRE01000003">
    <property type="protein sequence ID" value="RBO92442.1"/>
    <property type="molecule type" value="Genomic_DNA"/>
</dbReference>
<dbReference type="GO" id="GO:0033592">
    <property type="term" value="F:RNA strand annealing activity"/>
    <property type="evidence" value="ECO:0007669"/>
    <property type="project" value="TreeGrafter"/>
</dbReference>
<evidence type="ECO:0000259" key="9">
    <source>
        <dbReference type="PROSITE" id="PS51192"/>
    </source>
</evidence>
<feature type="short sequence motif" description="Q motif" evidence="6">
    <location>
        <begin position="12"/>
        <end position="40"/>
    </location>
</feature>
<gene>
    <name evidence="12" type="ORF">DFR74_10385</name>
</gene>
<dbReference type="CDD" id="cd18787">
    <property type="entry name" value="SF2_C_DEAD"/>
    <property type="match status" value="1"/>
</dbReference>
<dbReference type="GO" id="GO:0003724">
    <property type="term" value="F:RNA helicase activity"/>
    <property type="evidence" value="ECO:0007669"/>
    <property type="project" value="UniProtKB-EC"/>
</dbReference>
<dbReference type="Gene3D" id="3.40.50.300">
    <property type="entry name" value="P-loop containing nucleotide triphosphate hydrolases"/>
    <property type="match status" value="2"/>
</dbReference>
<keyword evidence="4 7" id="KW-0347">Helicase</keyword>
<dbReference type="SUPFAM" id="SSF52540">
    <property type="entry name" value="P-loop containing nucleoside triphosphate hydrolases"/>
    <property type="match status" value="1"/>
</dbReference>
<dbReference type="InterPro" id="IPR014014">
    <property type="entry name" value="RNA_helicase_DEAD_Q_motif"/>
</dbReference>
<accession>A0A366DQT7</accession>
<keyword evidence="3 7" id="KW-0378">Hydrolase</keyword>
<feature type="domain" description="Helicase C-terminal" evidence="10">
    <location>
        <begin position="252"/>
        <end position="398"/>
    </location>
</feature>
<evidence type="ECO:0000256" key="4">
    <source>
        <dbReference type="ARBA" id="ARBA00022806"/>
    </source>
</evidence>
<feature type="compositionally biased region" description="Low complexity" evidence="8">
    <location>
        <begin position="623"/>
        <end position="636"/>
    </location>
</feature>
<dbReference type="Proteomes" id="UP000252586">
    <property type="component" value="Unassembled WGS sequence"/>
</dbReference>
<dbReference type="InterPro" id="IPR001650">
    <property type="entry name" value="Helicase_C-like"/>
</dbReference>
<keyword evidence="5 7" id="KW-0067">ATP-binding</keyword>
<feature type="compositionally biased region" description="Basic residues" evidence="8">
    <location>
        <begin position="470"/>
        <end position="479"/>
    </location>
</feature>
<evidence type="ECO:0000256" key="3">
    <source>
        <dbReference type="ARBA" id="ARBA00022801"/>
    </source>
</evidence>
<feature type="compositionally biased region" description="Low complexity" evidence="8">
    <location>
        <begin position="552"/>
        <end position="587"/>
    </location>
</feature>
<protein>
    <recommendedName>
        <fullName evidence="1">RNA helicase</fullName>
        <ecNumber evidence="1">3.6.4.13</ecNumber>
    </recommendedName>
</protein>
<dbReference type="PROSITE" id="PS00039">
    <property type="entry name" value="DEAD_ATP_HELICASE"/>
    <property type="match status" value="1"/>
</dbReference>
<dbReference type="PROSITE" id="PS51192">
    <property type="entry name" value="HELICASE_ATP_BIND_1"/>
    <property type="match status" value="1"/>
</dbReference>
<dbReference type="InterPro" id="IPR027417">
    <property type="entry name" value="P-loop_NTPase"/>
</dbReference>
<dbReference type="GO" id="GO:0009409">
    <property type="term" value="P:response to cold"/>
    <property type="evidence" value="ECO:0007669"/>
    <property type="project" value="TreeGrafter"/>
</dbReference>
<dbReference type="SMART" id="SM00490">
    <property type="entry name" value="HELICc"/>
    <property type="match status" value="1"/>
</dbReference>
<feature type="compositionally biased region" description="Basic and acidic residues" evidence="8">
    <location>
        <begin position="707"/>
        <end position="722"/>
    </location>
</feature>
<dbReference type="Pfam" id="PF00271">
    <property type="entry name" value="Helicase_C"/>
    <property type="match status" value="1"/>
</dbReference>
<dbReference type="PROSITE" id="PS51194">
    <property type="entry name" value="HELICASE_CTER"/>
    <property type="match status" value="1"/>
</dbReference>
<reference evidence="12 13" key="1">
    <citation type="submission" date="2018-06" db="EMBL/GenBank/DDBJ databases">
        <title>Genomic Encyclopedia of Type Strains, Phase IV (KMG-IV): sequencing the most valuable type-strain genomes for metagenomic binning, comparative biology and taxonomic classification.</title>
        <authorList>
            <person name="Goeker M."/>
        </authorList>
    </citation>
    <scope>NUCLEOTIDE SEQUENCE [LARGE SCALE GENOMIC DNA]</scope>
    <source>
        <strain evidence="12 13">DSM 44599</strain>
    </source>
</reference>
<evidence type="ECO:0000313" key="13">
    <source>
        <dbReference type="Proteomes" id="UP000252586"/>
    </source>
</evidence>
<feature type="region of interest" description="Disordered" evidence="8">
    <location>
        <begin position="606"/>
        <end position="782"/>
    </location>
</feature>
<dbReference type="InterPro" id="IPR011545">
    <property type="entry name" value="DEAD/DEAH_box_helicase_dom"/>
</dbReference>
<evidence type="ECO:0000256" key="5">
    <source>
        <dbReference type="ARBA" id="ARBA00022840"/>
    </source>
</evidence>
<evidence type="ECO:0000256" key="6">
    <source>
        <dbReference type="PROSITE-ProRule" id="PRU00552"/>
    </source>
</evidence>
<proteinExistence type="inferred from homology"/>
<dbReference type="GO" id="GO:0005829">
    <property type="term" value="C:cytosol"/>
    <property type="evidence" value="ECO:0007669"/>
    <property type="project" value="TreeGrafter"/>
</dbReference>
<feature type="region of interest" description="Disordered" evidence="8">
    <location>
        <begin position="402"/>
        <end position="587"/>
    </location>
</feature>
<dbReference type="InterPro" id="IPR000629">
    <property type="entry name" value="RNA-helicase_DEAD-box_CS"/>
</dbReference>
<dbReference type="AlphaFoldDB" id="A0A366DQT7"/>
<comment type="caution">
    <text evidence="12">The sequence shown here is derived from an EMBL/GenBank/DDBJ whole genome shotgun (WGS) entry which is preliminary data.</text>
</comment>
<dbReference type="PANTHER" id="PTHR47963">
    <property type="entry name" value="DEAD-BOX ATP-DEPENDENT RNA HELICASE 47, MITOCHONDRIAL"/>
    <property type="match status" value="1"/>
</dbReference>